<comment type="caution">
    <text evidence="3">The sequence shown here is derived from an EMBL/GenBank/DDBJ whole genome shotgun (WGS) entry which is preliminary data.</text>
</comment>
<accession>A0AAV1IF18</accession>
<keyword evidence="2" id="KW-0732">Signal</keyword>
<name>A0AAV1IF18_9CHLO</name>
<feature type="chain" id="PRO_5043931481" evidence="2">
    <location>
        <begin position="25"/>
        <end position="500"/>
    </location>
</feature>
<sequence>MGNERLRCAISCIAMAMCLVQSHGKVSRRLQQTAFGVDSSGSPTAWFSSTVDYFDPHWGASFMGSGSPSNSGQWAPAANPENSSAIFFISTPGEIRYTVSLQAVMPPYDRVEKVQLVGSVSSDTGERPVIAYLFGVEAMSLFQTNETASGVSAPTYLANAQAPWQIASGVIYPEDITDDSPYLFSEIPGRLTGSYSGYNEDPLFVLVQTTSSKEAFIAGIDNGIKPLNAAALQYVDQDTIGTGDSSDSSSDSDSEGQGSLTASGGNAPASAAAPAGNITAASALMDPSTANGTPEPAAAPSTSIVASAGAPAGGPATAPAAAPAGADSSAAVAYGASTFHVDLAASPGISTNSSGLVMFFLSPMESSMHYRMYLRGLSPFALIQNVTFYATDGPDSTGVDRLILTKAFGMPNGPSNPSGGFGVPANGTTWVITTGNSPDETVLSVPGNGDLEMSRYRQFSNALRYNKLRVHLTTVVHPDGLLDGISAVGTSKGNWPVPSW</sequence>
<reference evidence="3 4" key="1">
    <citation type="submission" date="2023-10" db="EMBL/GenBank/DDBJ databases">
        <authorList>
            <person name="Maclean D."/>
            <person name="Macfadyen A."/>
        </authorList>
    </citation>
    <scope>NUCLEOTIDE SEQUENCE [LARGE SCALE GENOMIC DNA]</scope>
</reference>
<evidence type="ECO:0000256" key="1">
    <source>
        <dbReference type="SAM" id="MobiDB-lite"/>
    </source>
</evidence>
<evidence type="ECO:0000256" key="2">
    <source>
        <dbReference type="SAM" id="SignalP"/>
    </source>
</evidence>
<proteinExistence type="predicted"/>
<dbReference type="Proteomes" id="UP001314263">
    <property type="component" value="Unassembled WGS sequence"/>
</dbReference>
<dbReference type="EMBL" id="CAUYUE010000012">
    <property type="protein sequence ID" value="CAK0785301.1"/>
    <property type="molecule type" value="Genomic_DNA"/>
</dbReference>
<protein>
    <submittedName>
        <fullName evidence="3">Uncharacterized protein</fullName>
    </submittedName>
</protein>
<dbReference type="AlphaFoldDB" id="A0AAV1IF18"/>
<organism evidence="3 4">
    <name type="scientific">Coccomyxa viridis</name>
    <dbReference type="NCBI Taxonomy" id="1274662"/>
    <lineage>
        <taxon>Eukaryota</taxon>
        <taxon>Viridiplantae</taxon>
        <taxon>Chlorophyta</taxon>
        <taxon>core chlorophytes</taxon>
        <taxon>Trebouxiophyceae</taxon>
        <taxon>Trebouxiophyceae incertae sedis</taxon>
        <taxon>Coccomyxaceae</taxon>
        <taxon>Coccomyxa</taxon>
    </lineage>
</organism>
<evidence type="ECO:0000313" key="4">
    <source>
        <dbReference type="Proteomes" id="UP001314263"/>
    </source>
</evidence>
<evidence type="ECO:0000313" key="3">
    <source>
        <dbReference type="EMBL" id="CAK0785301.1"/>
    </source>
</evidence>
<feature type="compositionally biased region" description="Low complexity" evidence="1">
    <location>
        <begin position="261"/>
        <end position="272"/>
    </location>
</feature>
<feature type="signal peptide" evidence="2">
    <location>
        <begin position="1"/>
        <end position="24"/>
    </location>
</feature>
<gene>
    <name evidence="3" type="ORF">CVIRNUC_008508</name>
</gene>
<keyword evidence="4" id="KW-1185">Reference proteome</keyword>
<feature type="region of interest" description="Disordered" evidence="1">
    <location>
        <begin position="240"/>
        <end position="272"/>
    </location>
</feature>